<dbReference type="PRINTS" id="PR02050">
    <property type="entry name" value="B14GALTRFASE"/>
</dbReference>
<dbReference type="GO" id="GO:0005975">
    <property type="term" value="P:carbohydrate metabolic process"/>
    <property type="evidence" value="ECO:0007669"/>
    <property type="project" value="InterPro"/>
</dbReference>
<feature type="domain" description="Galactosyltransferase C-terminal" evidence="2">
    <location>
        <begin position="23"/>
        <end position="86"/>
    </location>
</feature>
<sequence length="94" mass="11018">MHDVDLLPINDEFRYEYPSGAGSLHIAAPELHPKYHYENFVGGILLVRTDHFQAMNGISNRYWNWDLEDVRIRDQGLRVTRPKDITTSKSDTFR</sequence>
<dbReference type="PhylomeDB" id="A0A1B0GCU6"/>
<keyword evidence="4" id="KW-1185">Reference proteome</keyword>
<evidence type="ECO:0000313" key="4">
    <source>
        <dbReference type="Proteomes" id="UP000092444"/>
    </source>
</evidence>
<evidence type="ECO:0000256" key="1">
    <source>
        <dbReference type="ARBA" id="ARBA00022679"/>
    </source>
</evidence>
<dbReference type="AlphaFoldDB" id="A0A1B0GCU6"/>
<dbReference type="InterPro" id="IPR003859">
    <property type="entry name" value="Galactosyl_T"/>
</dbReference>
<dbReference type="EnsemblMetazoa" id="GMOY011122-RA">
    <property type="protein sequence ID" value="GMOY011122-PA"/>
    <property type="gene ID" value="GMOY011122"/>
</dbReference>
<dbReference type="InterPro" id="IPR029044">
    <property type="entry name" value="Nucleotide-diphossugar_trans"/>
</dbReference>
<proteinExistence type="predicted"/>
<dbReference type="Pfam" id="PF02709">
    <property type="entry name" value="Glyco_transf_7C"/>
    <property type="match status" value="1"/>
</dbReference>
<name>A0A1B0GCU6_GLOMM</name>
<dbReference type="Gene3D" id="3.90.550.10">
    <property type="entry name" value="Spore Coat Polysaccharide Biosynthesis Protein SpsA, Chain A"/>
    <property type="match status" value="1"/>
</dbReference>
<organism evidence="3 4">
    <name type="scientific">Glossina morsitans morsitans</name>
    <name type="common">Savannah tsetse fly</name>
    <dbReference type="NCBI Taxonomy" id="37546"/>
    <lineage>
        <taxon>Eukaryota</taxon>
        <taxon>Metazoa</taxon>
        <taxon>Ecdysozoa</taxon>
        <taxon>Arthropoda</taxon>
        <taxon>Hexapoda</taxon>
        <taxon>Insecta</taxon>
        <taxon>Pterygota</taxon>
        <taxon>Neoptera</taxon>
        <taxon>Endopterygota</taxon>
        <taxon>Diptera</taxon>
        <taxon>Brachycera</taxon>
        <taxon>Muscomorpha</taxon>
        <taxon>Hippoboscoidea</taxon>
        <taxon>Glossinidae</taxon>
        <taxon>Glossina</taxon>
    </lineage>
</organism>
<dbReference type="EMBL" id="CCAG010002232">
    <property type="status" value="NOT_ANNOTATED_CDS"/>
    <property type="molecule type" value="Genomic_DNA"/>
</dbReference>
<dbReference type="VEuPathDB" id="VectorBase:GMOY011122"/>
<keyword evidence="1" id="KW-0808">Transferase</keyword>
<dbReference type="PANTHER" id="PTHR19300">
    <property type="entry name" value="BETA-1,4-GALACTOSYLTRANSFERASE"/>
    <property type="match status" value="1"/>
</dbReference>
<dbReference type="STRING" id="37546.A0A1B0GCU6"/>
<dbReference type="InterPro" id="IPR027791">
    <property type="entry name" value="Galactosyl_T_C"/>
</dbReference>
<dbReference type="GO" id="GO:0005794">
    <property type="term" value="C:Golgi apparatus"/>
    <property type="evidence" value="ECO:0007669"/>
    <property type="project" value="TreeGrafter"/>
</dbReference>
<dbReference type="GO" id="GO:0046525">
    <property type="term" value="F:xylosylprotein 4-beta-galactosyltransferase activity"/>
    <property type="evidence" value="ECO:0007669"/>
    <property type="project" value="TreeGrafter"/>
</dbReference>
<evidence type="ECO:0000313" key="3">
    <source>
        <dbReference type="EnsemblMetazoa" id="GMOY011122-PA"/>
    </source>
</evidence>
<reference evidence="3" key="1">
    <citation type="submission" date="2020-05" db="UniProtKB">
        <authorList>
            <consortium name="EnsemblMetazoa"/>
        </authorList>
    </citation>
    <scope>IDENTIFICATION</scope>
    <source>
        <strain evidence="3">Yale</strain>
    </source>
</reference>
<dbReference type="SUPFAM" id="SSF53448">
    <property type="entry name" value="Nucleotide-diphospho-sugar transferases"/>
    <property type="match status" value="1"/>
</dbReference>
<dbReference type="Proteomes" id="UP000092444">
    <property type="component" value="Unassembled WGS sequence"/>
</dbReference>
<dbReference type="PANTHER" id="PTHR19300:SF30">
    <property type="entry name" value="BETA-1,4-GALACTOSYLTRANSFERASE 7"/>
    <property type="match status" value="1"/>
</dbReference>
<dbReference type="GO" id="GO:0030166">
    <property type="term" value="P:proteoglycan biosynthetic process"/>
    <property type="evidence" value="ECO:0007669"/>
    <property type="project" value="TreeGrafter"/>
</dbReference>
<evidence type="ECO:0000259" key="2">
    <source>
        <dbReference type="Pfam" id="PF02709"/>
    </source>
</evidence>
<accession>A0A1B0GCU6</accession>
<protein>
    <recommendedName>
        <fullName evidence="2">Galactosyltransferase C-terminal domain-containing protein</fullName>
    </recommendedName>
</protein>